<dbReference type="PROSITE" id="PS51017">
    <property type="entry name" value="CCT"/>
    <property type="match status" value="1"/>
</dbReference>
<dbReference type="Pfam" id="PF06203">
    <property type="entry name" value="CCT"/>
    <property type="match status" value="1"/>
</dbReference>
<name>A0A371G6K0_MUCPR</name>
<reference evidence="6" key="1">
    <citation type="submission" date="2018-05" db="EMBL/GenBank/DDBJ databases">
        <title>Draft genome of Mucuna pruriens seed.</title>
        <authorList>
            <person name="Nnadi N.E."/>
            <person name="Vos R."/>
            <person name="Hasami M.H."/>
            <person name="Devisetty U.K."/>
            <person name="Aguiy J.C."/>
        </authorList>
    </citation>
    <scope>NUCLEOTIDE SEQUENCE [LARGE SCALE GENOMIC DNA]</scope>
    <source>
        <strain evidence="6">JCA_2017</strain>
    </source>
</reference>
<evidence type="ECO:0000259" key="5">
    <source>
        <dbReference type="PROSITE" id="PS51017"/>
    </source>
</evidence>
<gene>
    <name evidence="6" type="primary">CIA2</name>
    <name evidence="6" type="ORF">CR513_32553</name>
</gene>
<evidence type="ECO:0000256" key="4">
    <source>
        <dbReference type="SAM" id="MobiDB-lite"/>
    </source>
</evidence>
<dbReference type="GO" id="GO:0005634">
    <property type="term" value="C:nucleus"/>
    <property type="evidence" value="ECO:0007669"/>
    <property type="project" value="UniProtKB-SubCell"/>
</dbReference>
<dbReference type="InterPro" id="IPR052453">
    <property type="entry name" value="CONSTANS-like_ZF"/>
</dbReference>
<evidence type="ECO:0000313" key="6">
    <source>
        <dbReference type="EMBL" id="RDX86147.1"/>
    </source>
</evidence>
<protein>
    <submittedName>
        <fullName evidence="6">Protein CHLOROPLAST IMPORT APPARATUS 2</fullName>
    </submittedName>
</protein>
<feature type="compositionally biased region" description="Basic residues" evidence="4">
    <location>
        <begin position="86"/>
        <end position="95"/>
    </location>
</feature>
<feature type="non-terminal residue" evidence="6">
    <location>
        <position position="1"/>
    </location>
</feature>
<dbReference type="InterPro" id="IPR010402">
    <property type="entry name" value="CCT_domain"/>
</dbReference>
<dbReference type="EMBL" id="QJKJ01006598">
    <property type="protein sequence ID" value="RDX86147.1"/>
    <property type="molecule type" value="Genomic_DNA"/>
</dbReference>
<feature type="domain" description="CCT" evidence="5">
    <location>
        <begin position="368"/>
        <end position="410"/>
    </location>
</feature>
<evidence type="ECO:0000256" key="3">
    <source>
        <dbReference type="PROSITE-ProRule" id="PRU00357"/>
    </source>
</evidence>
<comment type="subcellular location">
    <subcellularLocation>
        <location evidence="1 3">Nucleus</location>
    </subcellularLocation>
</comment>
<feature type="compositionally biased region" description="Low complexity" evidence="4">
    <location>
        <begin position="57"/>
        <end position="80"/>
    </location>
</feature>
<evidence type="ECO:0000256" key="1">
    <source>
        <dbReference type="ARBA" id="ARBA00004123"/>
    </source>
</evidence>
<dbReference type="PANTHER" id="PTHR31874:SF10">
    <property type="entry name" value="PROTEIN CHLOROPLAST IMPORT APPARATUS 2"/>
    <property type="match status" value="1"/>
</dbReference>
<proteinExistence type="predicted"/>
<organism evidence="6 7">
    <name type="scientific">Mucuna pruriens</name>
    <name type="common">Velvet bean</name>
    <name type="synonym">Dolichos pruriens</name>
    <dbReference type="NCBI Taxonomy" id="157652"/>
    <lineage>
        <taxon>Eukaryota</taxon>
        <taxon>Viridiplantae</taxon>
        <taxon>Streptophyta</taxon>
        <taxon>Embryophyta</taxon>
        <taxon>Tracheophyta</taxon>
        <taxon>Spermatophyta</taxon>
        <taxon>Magnoliopsida</taxon>
        <taxon>eudicotyledons</taxon>
        <taxon>Gunneridae</taxon>
        <taxon>Pentapetalae</taxon>
        <taxon>rosids</taxon>
        <taxon>fabids</taxon>
        <taxon>Fabales</taxon>
        <taxon>Fabaceae</taxon>
        <taxon>Papilionoideae</taxon>
        <taxon>50 kb inversion clade</taxon>
        <taxon>NPAAA clade</taxon>
        <taxon>indigoferoid/millettioid clade</taxon>
        <taxon>Phaseoleae</taxon>
        <taxon>Mucuna</taxon>
    </lineage>
</organism>
<keyword evidence="7" id="KW-1185">Reference proteome</keyword>
<feature type="region of interest" description="Disordered" evidence="4">
    <location>
        <begin position="57"/>
        <end position="96"/>
    </location>
</feature>
<dbReference type="PANTHER" id="PTHR31874">
    <property type="entry name" value="CCT MOTIF FAMILY PROTEIN, EXPRESSED"/>
    <property type="match status" value="1"/>
</dbReference>
<keyword evidence="2 3" id="KW-0539">Nucleus</keyword>
<dbReference type="STRING" id="157652.A0A371G6K0"/>
<evidence type="ECO:0000313" key="7">
    <source>
        <dbReference type="Proteomes" id="UP000257109"/>
    </source>
</evidence>
<dbReference type="Proteomes" id="UP000257109">
    <property type="component" value="Unassembled WGS sequence"/>
</dbReference>
<accession>A0A371G6K0</accession>
<dbReference type="OrthoDB" id="153872at2759"/>
<dbReference type="GO" id="GO:0006355">
    <property type="term" value="P:regulation of DNA-templated transcription"/>
    <property type="evidence" value="ECO:0007669"/>
    <property type="project" value="TreeGrafter"/>
</dbReference>
<dbReference type="AlphaFoldDB" id="A0A371G6K0"/>
<sequence>GFAPSFPKTEAYVQVLTSSILNIPYINSNYAQTMSSCLSGAGGRTYGFDFEFVKSPSSSTRTSHTSSSPSSTISESSNSPLAISTKKPRTPRKRPNQTYNEAAALLSIAYPNLFSTKSLKTQGKFTKPYSEIFDYESSELLLPLRVLDGSSSCFLLDQPGPKPIMERPKVVSVQENKACESPGEISSKVNLNSLELNDDCEESFDAESILDEEIEEGIDSIMGKLDSNHAVTVPWIMALRGKLDFPRPRVSALRHVDDGNWWNLPAVDILQISPKICTKPPPLTAEKKTKKKKVAAEKPVLVELKNPDLPKPNQGLMLKLNYDGVRNAWSDRGTPFAEDSPLADVPANDVTARLSQIDLLWDNGGGVREASVLRYKEKRRTRLFSKKIRYQVRKVNADRRPRMKGRFVRRLNSSSNAHR</sequence>
<comment type="caution">
    <text evidence="6">The sequence shown here is derived from an EMBL/GenBank/DDBJ whole genome shotgun (WGS) entry which is preliminary data.</text>
</comment>
<evidence type="ECO:0000256" key="2">
    <source>
        <dbReference type="ARBA" id="ARBA00023242"/>
    </source>
</evidence>